<sequence length="494" mass="54211">MQSQSVLPYSDLTISRPLGIVEYLWLSSRGMRGFMDMFTVVALDCSDRHVTHKDVETAFSIIRLRHPLLGSRLSRTSSSPLPELMYAVPMTDAHAIREARANLEFGTFQDRDTAMSTLRERGIKSPPSTAIDVRSSMSFIVWLEGIGSSSGQHVIGLLIPHFITDARRKLGVLHEMMELLAAPERLQSELAQLCATAAVSIQLPAPLDSKVPDLSACSADELRKAREVFDELTKFSKMPRSGLVPDGTPDEDKYAGRALHHTFSPDQTTSILRACKVLGVTITSLILSAMAFATLPRKDAQRSGDQTTSNSDDDVRHFHATVLVDLSTRLPEPPSGGDNVTLWVGSSPVFMQTPGSSTAQHEGIDAIWAVAKQCRERHAAYLQSPYFWHFNELYASMTMAPWNPVPEGKAFLPAFSSLGDCSNLLSSSNGIDIVDIAFAGTVSPEAVVAVAWTYKGMLNYQLRHNASRTTATLIDPFFQRVVDILMKASLEDVA</sequence>
<evidence type="ECO:0000313" key="2">
    <source>
        <dbReference type="Proteomes" id="UP000218811"/>
    </source>
</evidence>
<dbReference type="InterPro" id="IPR023213">
    <property type="entry name" value="CAT-like_dom_sf"/>
</dbReference>
<name>A0A2H3JNB7_WOLCO</name>
<evidence type="ECO:0000313" key="1">
    <source>
        <dbReference type="EMBL" id="PCH43670.1"/>
    </source>
</evidence>
<proteinExistence type="predicted"/>
<organism evidence="1 2">
    <name type="scientific">Wolfiporia cocos (strain MD-104)</name>
    <name type="common">Brown rot fungus</name>
    <dbReference type="NCBI Taxonomy" id="742152"/>
    <lineage>
        <taxon>Eukaryota</taxon>
        <taxon>Fungi</taxon>
        <taxon>Dikarya</taxon>
        <taxon>Basidiomycota</taxon>
        <taxon>Agaricomycotina</taxon>
        <taxon>Agaricomycetes</taxon>
        <taxon>Polyporales</taxon>
        <taxon>Phaeolaceae</taxon>
        <taxon>Wolfiporia</taxon>
    </lineage>
</organism>
<keyword evidence="2" id="KW-1185">Reference proteome</keyword>
<gene>
    <name evidence="1" type="ORF">WOLCODRAFT_138512</name>
</gene>
<dbReference type="Gene3D" id="3.30.559.10">
    <property type="entry name" value="Chloramphenicol acetyltransferase-like domain"/>
    <property type="match status" value="1"/>
</dbReference>
<dbReference type="PANTHER" id="PTHR42034:SF1">
    <property type="entry name" value="CONDENSATION DOMAIN-CONTAINING PROTEIN"/>
    <property type="match status" value="1"/>
</dbReference>
<protein>
    <recommendedName>
        <fullName evidence="3">Condensation domain-containing protein</fullName>
    </recommendedName>
</protein>
<dbReference type="Gene3D" id="3.30.559.30">
    <property type="entry name" value="Nonribosomal peptide synthetase, condensation domain"/>
    <property type="match status" value="1"/>
</dbReference>
<evidence type="ECO:0008006" key="3">
    <source>
        <dbReference type="Google" id="ProtNLM"/>
    </source>
</evidence>
<dbReference type="EMBL" id="KB468146">
    <property type="protein sequence ID" value="PCH43670.1"/>
    <property type="molecule type" value="Genomic_DNA"/>
</dbReference>
<dbReference type="OMA" id="LHEMMEL"/>
<dbReference type="STRING" id="742152.A0A2H3JNB7"/>
<dbReference type="SUPFAM" id="SSF52777">
    <property type="entry name" value="CoA-dependent acyltransferases"/>
    <property type="match status" value="1"/>
</dbReference>
<dbReference type="OrthoDB" id="2775229at2759"/>
<accession>A0A2H3JNB7</accession>
<dbReference type="AlphaFoldDB" id="A0A2H3JNB7"/>
<dbReference type="Proteomes" id="UP000218811">
    <property type="component" value="Unassembled WGS sequence"/>
</dbReference>
<dbReference type="PANTHER" id="PTHR42034">
    <property type="entry name" value="CHROMOSOME 7, WHOLE GENOME SHOTGUN SEQUENCE-RELATED"/>
    <property type="match status" value="1"/>
</dbReference>
<reference evidence="1 2" key="1">
    <citation type="journal article" date="2012" name="Science">
        <title>The Paleozoic origin of enzymatic lignin decomposition reconstructed from 31 fungal genomes.</title>
        <authorList>
            <person name="Floudas D."/>
            <person name="Binder M."/>
            <person name="Riley R."/>
            <person name="Barry K."/>
            <person name="Blanchette R.A."/>
            <person name="Henrissat B."/>
            <person name="Martinez A.T."/>
            <person name="Otillar R."/>
            <person name="Spatafora J.W."/>
            <person name="Yadav J.S."/>
            <person name="Aerts A."/>
            <person name="Benoit I."/>
            <person name="Boyd A."/>
            <person name="Carlson A."/>
            <person name="Copeland A."/>
            <person name="Coutinho P.M."/>
            <person name="de Vries R.P."/>
            <person name="Ferreira P."/>
            <person name="Findley K."/>
            <person name="Foster B."/>
            <person name="Gaskell J."/>
            <person name="Glotzer D."/>
            <person name="Gorecki P."/>
            <person name="Heitman J."/>
            <person name="Hesse C."/>
            <person name="Hori C."/>
            <person name="Igarashi K."/>
            <person name="Jurgens J.A."/>
            <person name="Kallen N."/>
            <person name="Kersten P."/>
            <person name="Kohler A."/>
            <person name="Kuees U."/>
            <person name="Kumar T.K.A."/>
            <person name="Kuo A."/>
            <person name="LaButti K."/>
            <person name="Larrondo L.F."/>
            <person name="Lindquist E."/>
            <person name="Ling A."/>
            <person name="Lombard V."/>
            <person name="Lucas S."/>
            <person name="Lundell T."/>
            <person name="Martin R."/>
            <person name="McLaughlin D.J."/>
            <person name="Morgenstern I."/>
            <person name="Morin E."/>
            <person name="Murat C."/>
            <person name="Nagy L.G."/>
            <person name="Nolan M."/>
            <person name="Ohm R.A."/>
            <person name="Patyshakuliyeva A."/>
            <person name="Rokas A."/>
            <person name="Ruiz-Duenas F.J."/>
            <person name="Sabat G."/>
            <person name="Salamov A."/>
            <person name="Samejima M."/>
            <person name="Schmutz J."/>
            <person name="Slot J.C."/>
            <person name="St John F."/>
            <person name="Stenlid J."/>
            <person name="Sun H."/>
            <person name="Sun S."/>
            <person name="Syed K."/>
            <person name="Tsang A."/>
            <person name="Wiebenga A."/>
            <person name="Young D."/>
            <person name="Pisabarro A."/>
            <person name="Eastwood D.C."/>
            <person name="Martin F."/>
            <person name="Cullen D."/>
            <person name="Grigoriev I.V."/>
            <person name="Hibbett D.S."/>
        </authorList>
    </citation>
    <scope>NUCLEOTIDE SEQUENCE [LARGE SCALE GENOMIC DNA]</scope>
    <source>
        <strain evidence="1 2">MD-104</strain>
    </source>
</reference>